<dbReference type="GO" id="GO:0046872">
    <property type="term" value="F:metal ion binding"/>
    <property type="evidence" value="ECO:0007669"/>
    <property type="project" value="UniProtKB-KW"/>
</dbReference>
<evidence type="ECO:0000256" key="4">
    <source>
        <dbReference type="ARBA" id="ARBA00022679"/>
    </source>
</evidence>
<dbReference type="GO" id="GO:0051539">
    <property type="term" value="F:4 iron, 4 sulfur cluster binding"/>
    <property type="evidence" value="ECO:0007669"/>
    <property type="project" value="UniProtKB-KW"/>
</dbReference>
<feature type="binding site" evidence="7 10">
    <location>
        <position position="453"/>
    </location>
    <ligand>
        <name>[4Fe-4S] cluster</name>
        <dbReference type="ChEBI" id="CHEBI:49883"/>
    </ligand>
</feature>
<protein>
    <recommendedName>
        <fullName evidence="7">Amidophosphoribosyltransferase</fullName>
        <shortName evidence="7">ATase</shortName>
        <ecNumber evidence="7">2.4.2.14</ecNumber>
    </recommendedName>
    <alternativeName>
        <fullName evidence="7">Glutamine phosphoribosylpyrophosphate amidotransferase</fullName>
        <shortName evidence="7">GPATase</shortName>
    </alternativeName>
</protein>
<dbReference type="Gene3D" id="3.60.20.10">
    <property type="entry name" value="Glutamine Phosphoribosylpyrophosphate, subunit 1, domain 1"/>
    <property type="match status" value="1"/>
</dbReference>
<dbReference type="Proteomes" id="UP000596092">
    <property type="component" value="Chromosome"/>
</dbReference>
<dbReference type="InterPro" id="IPR000836">
    <property type="entry name" value="PRTase_dom"/>
</dbReference>
<keyword evidence="6 7" id="KW-0315">Glutamine amidotransferase</keyword>
<dbReference type="RefSeq" id="WP_199264060.1">
    <property type="nucleotide sequence ID" value="NZ_CP054140.1"/>
</dbReference>
<evidence type="ECO:0000313" key="13">
    <source>
        <dbReference type="Proteomes" id="UP000596092"/>
    </source>
</evidence>
<keyword evidence="7 10" id="KW-0479">Metal-binding</keyword>
<dbReference type="InterPro" id="IPR029057">
    <property type="entry name" value="PRTase-like"/>
</dbReference>
<keyword evidence="7 10" id="KW-0411">Iron-sulfur</keyword>
<keyword evidence="7" id="KW-0004">4Fe-4S</keyword>
<dbReference type="KEGG" id="dog:HP555_04845"/>
<comment type="similarity">
    <text evidence="2 7 8">In the C-terminal section; belongs to the purine/pyrimidine phosphoribosyltransferase family.</text>
</comment>
<evidence type="ECO:0000313" key="12">
    <source>
        <dbReference type="EMBL" id="QQG65239.1"/>
    </source>
</evidence>
<dbReference type="HAMAP" id="MF_01931">
    <property type="entry name" value="PurF"/>
    <property type="match status" value="1"/>
</dbReference>
<keyword evidence="13" id="KW-1185">Reference proteome</keyword>
<keyword evidence="7 10" id="KW-0408">Iron</keyword>
<gene>
    <name evidence="7" type="primary">purF</name>
    <name evidence="12" type="ORF">HP555_04845</name>
</gene>
<dbReference type="InterPro" id="IPR017932">
    <property type="entry name" value="GATase_2_dom"/>
</dbReference>
<evidence type="ECO:0000256" key="3">
    <source>
        <dbReference type="ARBA" id="ARBA00022676"/>
    </source>
</evidence>
<proteinExistence type="inferred from homology"/>
<sequence>MSSQDVEWDLPAKPRHECGICGVFGHPDAAKLVYFGLYALQHRGQESAGIVCSDGKQVLIHKDVGLVADVFTEETLQRLSGHMATGHVRYSTTGEASVTNAQPFLVTHKDIPICVAHNGNLVNSIALRRHLEQQGSIFQTTMDSEIVIHLMARHMDRGLLEAIKTTFTCIQGAYSLLIMTNDTMIAVRDPNGFRPLCLGVLENGAYVVASETCALDLIEAEYIRDVEPGEVLLINAQGLTSSFPWAPARKSYCIFEHVYFARPDSDVFGFNVYSARKRMGEILAKEAKIDADFVMPFPDSGNYAAIGYSNASGIPMEMGVIRNHYVGRTFIQPTQSMRDFSVRVKLNPVRALLTGKRVIIVEDSIVRGTTGRSRVQSLRRAGATEVHMVVSCPPTRHACYYGIDFPTKSQLIAADNTVEGVRDYLGLDSLHYLSLEGMVEATGLPRDHFCLACFTGEYPVEPEPAFTKEVFSDCGC</sequence>
<dbReference type="GO" id="GO:0009113">
    <property type="term" value="P:purine nucleobase biosynthetic process"/>
    <property type="evidence" value="ECO:0007669"/>
    <property type="project" value="UniProtKB-UniRule"/>
</dbReference>
<dbReference type="GO" id="GO:0004044">
    <property type="term" value="F:amidophosphoribosyltransferase activity"/>
    <property type="evidence" value="ECO:0007669"/>
    <property type="project" value="UniProtKB-UniRule"/>
</dbReference>
<evidence type="ECO:0000256" key="1">
    <source>
        <dbReference type="ARBA" id="ARBA00005209"/>
    </source>
</evidence>
<dbReference type="SUPFAM" id="SSF56235">
    <property type="entry name" value="N-terminal nucleophile aminohydrolases (Ntn hydrolases)"/>
    <property type="match status" value="1"/>
</dbReference>
<comment type="caution">
    <text evidence="7">Lacks conserved residue(s) required for the propagation of feature annotation.</text>
</comment>
<evidence type="ECO:0000256" key="10">
    <source>
        <dbReference type="PIRSR" id="PIRSR000485-3"/>
    </source>
</evidence>
<feature type="binding site" evidence="7 10">
    <location>
        <position position="450"/>
    </location>
    <ligand>
        <name>[4Fe-4S] cluster</name>
        <dbReference type="ChEBI" id="CHEBI:49883"/>
    </ligand>
</feature>
<reference evidence="12 13" key="1">
    <citation type="submission" date="2020-05" db="EMBL/GenBank/DDBJ databases">
        <title>Complete genome of Desulfobulbus oligotrophicus.</title>
        <authorList>
            <person name="Podar M."/>
        </authorList>
    </citation>
    <scope>NUCLEOTIDE SEQUENCE [LARGE SCALE GENOMIC DNA]</scope>
    <source>
        <strain evidence="12 13">Prop6</strain>
    </source>
</reference>
<dbReference type="PIRSF" id="PIRSF000485">
    <property type="entry name" value="Amd_phspho_trans"/>
    <property type="match status" value="1"/>
</dbReference>
<comment type="catalytic activity">
    <reaction evidence="7 8">
        <text>5-phospho-beta-D-ribosylamine + L-glutamate + diphosphate = 5-phospho-alpha-D-ribose 1-diphosphate + L-glutamine + H2O</text>
        <dbReference type="Rhea" id="RHEA:14905"/>
        <dbReference type="ChEBI" id="CHEBI:15377"/>
        <dbReference type="ChEBI" id="CHEBI:29985"/>
        <dbReference type="ChEBI" id="CHEBI:33019"/>
        <dbReference type="ChEBI" id="CHEBI:58017"/>
        <dbReference type="ChEBI" id="CHEBI:58359"/>
        <dbReference type="ChEBI" id="CHEBI:58681"/>
        <dbReference type="EC" id="2.4.2.14"/>
    </reaction>
</comment>
<comment type="pathway">
    <text evidence="1 7 8">Purine metabolism; IMP biosynthesis via de novo pathway; N(1)-(5-phospho-D-ribosyl)glycinamide from 5-phospho-alpha-D-ribose 1-diphosphate: step 1/2.</text>
</comment>
<dbReference type="InterPro" id="IPR035584">
    <property type="entry name" value="PurF_N"/>
</dbReference>
<organism evidence="12 13">
    <name type="scientific">Desulfobulbus oligotrophicus</name>
    <dbReference type="NCBI Taxonomy" id="1909699"/>
    <lineage>
        <taxon>Bacteria</taxon>
        <taxon>Pseudomonadati</taxon>
        <taxon>Thermodesulfobacteriota</taxon>
        <taxon>Desulfobulbia</taxon>
        <taxon>Desulfobulbales</taxon>
        <taxon>Desulfobulbaceae</taxon>
        <taxon>Desulfobulbus</taxon>
    </lineage>
</organism>
<keyword evidence="3 7" id="KW-0328">Glycosyltransferase</keyword>
<dbReference type="EMBL" id="CP054140">
    <property type="protein sequence ID" value="QQG65239.1"/>
    <property type="molecule type" value="Genomic_DNA"/>
</dbReference>
<feature type="active site" description="Nucleophile" evidence="7 9">
    <location>
        <position position="18"/>
    </location>
</feature>
<dbReference type="NCBIfam" id="TIGR01134">
    <property type="entry name" value="purF"/>
    <property type="match status" value="1"/>
</dbReference>
<dbReference type="InterPro" id="IPR029055">
    <property type="entry name" value="Ntn_hydrolases_N"/>
</dbReference>
<evidence type="ECO:0000256" key="5">
    <source>
        <dbReference type="ARBA" id="ARBA00022755"/>
    </source>
</evidence>
<dbReference type="InterPro" id="IPR005854">
    <property type="entry name" value="PurF"/>
</dbReference>
<feature type="binding site" evidence="7 10">
    <location>
        <position position="253"/>
    </location>
    <ligand>
        <name>[4Fe-4S] cluster</name>
        <dbReference type="ChEBI" id="CHEBI:49883"/>
    </ligand>
</feature>
<dbReference type="CDD" id="cd00715">
    <property type="entry name" value="GPATase_N"/>
    <property type="match status" value="1"/>
</dbReference>
<evidence type="ECO:0000256" key="2">
    <source>
        <dbReference type="ARBA" id="ARBA00010138"/>
    </source>
</evidence>
<keyword evidence="5 7" id="KW-0658">Purine biosynthesis</keyword>
<evidence type="ECO:0000256" key="8">
    <source>
        <dbReference type="PIRNR" id="PIRNR000485"/>
    </source>
</evidence>
<dbReference type="Pfam" id="PF13537">
    <property type="entry name" value="GATase_7"/>
    <property type="match status" value="1"/>
</dbReference>
<dbReference type="PROSITE" id="PS51278">
    <property type="entry name" value="GATASE_TYPE_2"/>
    <property type="match status" value="1"/>
</dbReference>
<comment type="function">
    <text evidence="7">Catalyzes the formation of phosphoribosylamine from phosphoribosylpyrophosphate (PRPP) and glutamine.</text>
</comment>
<accession>A0A7T5VC98</accession>
<feature type="domain" description="Glutamine amidotransferase type-2" evidence="11">
    <location>
        <begin position="18"/>
        <end position="237"/>
    </location>
</feature>
<dbReference type="CDD" id="cd06223">
    <property type="entry name" value="PRTases_typeI"/>
    <property type="match status" value="1"/>
</dbReference>
<name>A0A7T5VC98_9BACT</name>
<dbReference type="AlphaFoldDB" id="A0A7T5VC98"/>
<dbReference type="SUPFAM" id="SSF53271">
    <property type="entry name" value="PRTase-like"/>
    <property type="match status" value="1"/>
</dbReference>
<dbReference type="Gene3D" id="3.40.50.2020">
    <property type="match status" value="1"/>
</dbReference>
<evidence type="ECO:0000256" key="7">
    <source>
        <dbReference type="HAMAP-Rule" id="MF_01931"/>
    </source>
</evidence>
<keyword evidence="4 7" id="KW-0808">Transferase</keyword>
<dbReference type="UniPathway" id="UPA00074">
    <property type="reaction ID" value="UER00124"/>
</dbReference>
<evidence type="ECO:0000256" key="6">
    <source>
        <dbReference type="ARBA" id="ARBA00022962"/>
    </source>
</evidence>
<evidence type="ECO:0000259" key="11">
    <source>
        <dbReference type="PROSITE" id="PS51278"/>
    </source>
</evidence>
<evidence type="ECO:0000256" key="9">
    <source>
        <dbReference type="PIRSR" id="PIRSR000485-1"/>
    </source>
</evidence>
<dbReference type="EC" id="2.4.2.14" evidence="7"/>
<feature type="binding site" evidence="7 10">
    <location>
        <position position="399"/>
    </location>
    <ligand>
        <name>[4Fe-4S] cluster</name>
        <dbReference type="ChEBI" id="CHEBI:49883"/>
    </ligand>
</feature>
<dbReference type="PANTHER" id="PTHR11907">
    <property type="entry name" value="AMIDOPHOSPHORIBOSYLTRANSFERASE"/>
    <property type="match status" value="1"/>
</dbReference>
<comment type="cofactor">
    <cofactor evidence="7 10">
        <name>[4Fe-4S] cluster</name>
        <dbReference type="ChEBI" id="CHEBI:49883"/>
    </cofactor>
    <text evidence="7 10">Binds 1 [4Fe-4S] cluster per subunit.</text>
</comment>
<dbReference type="GO" id="GO:0006189">
    <property type="term" value="P:'de novo' IMP biosynthetic process"/>
    <property type="evidence" value="ECO:0007669"/>
    <property type="project" value="UniProtKB-UniRule"/>
</dbReference>